<accession>A0A8J5MXR6</accession>
<evidence type="ECO:0000256" key="2">
    <source>
        <dbReference type="PROSITE-ProRule" id="PRU00124"/>
    </source>
</evidence>
<feature type="signal peptide" evidence="3">
    <location>
        <begin position="1"/>
        <end position="24"/>
    </location>
</feature>
<dbReference type="PROSITE" id="PS50041">
    <property type="entry name" value="C_TYPE_LECTIN_2"/>
    <property type="match status" value="1"/>
</dbReference>
<comment type="caution">
    <text evidence="5">The sequence shown here is derived from an EMBL/GenBank/DDBJ whole genome shotgun (WGS) entry which is preliminary data.</text>
</comment>
<dbReference type="PROSITE" id="PS01209">
    <property type="entry name" value="LDLRA_1"/>
    <property type="match status" value="1"/>
</dbReference>
<dbReference type="OrthoDB" id="19606at2759"/>
<dbReference type="SMART" id="SM00192">
    <property type="entry name" value="LDLa"/>
    <property type="match status" value="1"/>
</dbReference>
<keyword evidence="3" id="KW-0732">Signal</keyword>
<feature type="domain" description="C-type lectin" evidence="4">
    <location>
        <begin position="166"/>
        <end position="256"/>
    </location>
</feature>
<dbReference type="PROSITE" id="PS50068">
    <property type="entry name" value="LDLRA_2"/>
    <property type="match status" value="1"/>
</dbReference>
<feature type="chain" id="PRO_5035319465" evidence="3">
    <location>
        <begin position="25"/>
        <end position="329"/>
    </location>
</feature>
<dbReference type="Pfam" id="PF00059">
    <property type="entry name" value="Lectin_C"/>
    <property type="match status" value="1"/>
</dbReference>
<evidence type="ECO:0000256" key="1">
    <source>
        <dbReference type="ARBA" id="ARBA00023157"/>
    </source>
</evidence>
<dbReference type="InterPro" id="IPR023415">
    <property type="entry name" value="LDLR_class-A_CS"/>
</dbReference>
<keyword evidence="5" id="KW-0449">Lipoprotein</keyword>
<keyword evidence="5" id="KW-0675">Receptor</keyword>
<sequence length="329" mass="37212">MSQFPSVAGVVLLLLLLACSCVTGEKCSTPEEVKCASHHKCIPLRYVCDNDQDCDDHSDEDLHLCRAWRNDCSRGEVRCKRQGESSCVSIPAYCRMQYPPCEGDLDLRICQMLHNKQLQSLDSVVLTDYGLGDSNLGITQQEKEEFLLAVNSTLQHPACPPLYTLLDGACLSVFYPGAVSWGEARGFCKVIGGDLLTLNNVSQYTALLTHLHHTRMTRDFWVGGRYVNHTQGWTWINHASINLGSPYWALRYEGTCQNRNVTSRKTGRTRLANGGTCYHYQQAPHHHPVGWCVALTYQHYYYMTDEDCILRKSPLCVYTHEDIQQLTLI</sequence>
<dbReference type="AlphaFoldDB" id="A0A8J5MXR6"/>
<comment type="caution">
    <text evidence="2">Lacks conserved residue(s) required for the propagation of feature annotation.</text>
</comment>
<keyword evidence="6" id="KW-1185">Reference proteome</keyword>
<protein>
    <submittedName>
        <fullName evidence="5">Low-density lipoprotein receptor-related protein-like 2</fullName>
    </submittedName>
</protein>
<evidence type="ECO:0000313" key="6">
    <source>
        <dbReference type="Proteomes" id="UP000747542"/>
    </source>
</evidence>
<dbReference type="InterPro" id="IPR002172">
    <property type="entry name" value="LDrepeatLR_classA_rpt"/>
</dbReference>
<keyword evidence="1" id="KW-1015">Disulfide bond</keyword>
<dbReference type="InterPro" id="IPR001304">
    <property type="entry name" value="C-type_lectin-like"/>
</dbReference>
<dbReference type="Pfam" id="PF00057">
    <property type="entry name" value="Ldl_recept_a"/>
    <property type="match status" value="1"/>
</dbReference>
<dbReference type="CDD" id="cd00037">
    <property type="entry name" value="CLECT"/>
    <property type="match status" value="1"/>
</dbReference>
<name>A0A8J5MXR6_HOMAM</name>
<dbReference type="CDD" id="cd00112">
    <property type="entry name" value="LDLa"/>
    <property type="match status" value="1"/>
</dbReference>
<reference evidence="5" key="1">
    <citation type="journal article" date="2021" name="Sci. Adv.">
        <title>The American lobster genome reveals insights on longevity, neural, and immune adaptations.</title>
        <authorList>
            <person name="Polinski J.M."/>
            <person name="Zimin A.V."/>
            <person name="Clark K.F."/>
            <person name="Kohn A.B."/>
            <person name="Sadowski N."/>
            <person name="Timp W."/>
            <person name="Ptitsyn A."/>
            <person name="Khanna P."/>
            <person name="Romanova D.Y."/>
            <person name="Williams P."/>
            <person name="Greenwood S.J."/>
            <person name="Moroz L.L."/>
            <person name="Walt D.R."/>
            <person name="Bodnar A.G."/>
        </authorList>
    </citation>
    <scope>NUCLEOTIDE SEQUENCE</scope>
    <source>
        <strain evidence="5">GMGI-L3</strain>
    </source>
</reference>
<evidence type="ECO:0000259" key="4">
    <source>
        <dbReference type="PROSITE" id="PS50041"/>
    </source>
</evidence>
<dbReference type="Proteomes" id="UP000747542">
    <property type="component" value="Unassembled WGS sequence"/>
</dbReference>
<organism evidence="5 6">
    <name type="scientific">Homarus americanus</name>
    <name type="common">American lobster</name>
    <dbReference type="NCBI Taxonomy" id="6706"/>
    <lineage>
        <taxon>Eukaryota</taxon>
        <taxon>Metazoa</taxon>
        <taxon>Ecdysozoa</taxon>
        <taxon>Arthropoda</taxon>
        <taxon>Crustacea</taxon>
        <taxon>Multicrustacea</taxon>
        <taxon>Malacostraca</taxon>
        <taxon>Eumalacostraca</taxon>
        <taxon>Eucarida</taxon>
        <taxon>Decapoda</taxon>
        <taxon>Pleocyemata</taxon>
        <taxon>Astacidea</taxon>
        <taxon>Nephropoidea</taxon>
        <taxon>Nephropidae</taxon>
        <taxon>Homarus</taxon>
    </lineage>
</organism>
<gene>
    <name evidence="5" type="primary">Lrp-L2</name>
    <name evidence="5" type="ORF">Hamer_G010231</name>
</gene>
<evidence type="ECO:0000313" key="5">
    <source>
        <dbReference type="EMBL" id="KAG7167828.1"/>
    </source>
</evidence>
<dbReference type="EMBL" id="JAHLQT010021257">
    <property type="protein sequence ID" value="KAG7167828.1"/>
    <property type="molecule type" value="Genomic_DNA"/>
</dbReference>
<proteinExistence type="predicted"/>
<evidence type="ECO:0000256" key="3">
    <source>
        <dbReference type="SAM" id="SignalP"/>
    </source>
</evidence>